<dbReference type="Proteomes" id="UP000246702">
    <property type="component" value="Unassembled WGS sequence"/>
</dbReference>
<organism evidence="1 2">
    <name type="scientific">Aspergillus sclerotioniger CBS 115572</name>
    <dbReference type="NCBI Taxonomy" id="1450535"/>
    <lineage>
        <taxon>Eukaryota</taxon>
        <taxon>Fungi</taxon>
        <taxon>Dikarya</taxon>
        <taxon>Ascomycota</taxon>
        <taxon>Pezizomycotina</taxon>
        <taxon>Eurotiomycetes</taxon>
        <taxon>Eurotiomycetidae</taxon>
        <taxon>Eurotiales</taxon>
        <taxon>Aspergillaceae</taxon>
        <taxon>Aspergillus</taxon>
        <taxon>Aspergillus subgen. Circumdati</taxon>
    </lineage>
</organism>
<proteinExistence type="predicted"/>
<dbReference type="AlphaFoldDB" id="A0A317VQ87"/>
<dbReference type="OrthoDB" id="4499271at2759"/>
<gene>
    <name evidence="1" type="ORF">BO94DRAFT_549416</name>
</gene>
<dbReference type="EMBL" id="MSFK01000028">
    <property type="protein sequence ID" value="PWY76105.1"/>
    <property type="molecule type" value="Genomic_DNA"/>
</dbReference>
<reference evidence="1 2" key="1">
    <citation type="submission" date="2016-12" db="EMBL/GenBank/DDBJ databases">
        <title>The genomes of Aspergillus section Nigri reveals drivers in fungal speciation.</title>
        <authorList>
            <consortium name="DOE Joint Genome Institute"/>
            <person name="Vesth T.C."/>
            <person name="Nybo J."/>
            <person name="Theobald S."/>
            <person name="Brandl J."/>
            <person name="Frisvad J.C."/>
            <person name="Nielsen K.F."/>
            <person name="Lyhne E.K."/>
            <person name="Kogle M.E."/>
            <person name="Kuo A."/>
            <person name="Riley R."/>
            <person name="Clum A."/>
            <person name="Nolan M."/>
            <person name="Lipzen A."/>
            <person name="Salamov A."/>
            <person name="Henrissat B."/>
            <person name="Wiebenga A."/>
            <person name="De Vries R.P."/>
            <person name="Grigoriev I.V."/>
            <person name="Mortensen U.H."/>
            <person name="Andersen M.R."/>
            <person name="Baker S.E."/>
        </authorList>
    </citation>
    <scope>NUCLEOTIDE SEQUENCE [LARGE SCALE GENOMIC DNA]</scope>
    <source>
        <strain evidence="1 2">CBS 115572</strain>
    </source>
</reference>
<sequence length="349" mass="40847">MSEVSNPISKLESYISRLLDEAGIPNCIWGERVLNILGTSVFDCPIYFGGSKCSVDQPFTGHRRFLLWVIPDRYIDQAAQILDKAKLSRDGDNRAGWSMGDYVYLPPSQLNVKQTIHLFRKSRISWTFPDPPVGRLGWEDSYFYCLTSDQKFRHETIQLSDRPSEKDWPVKMPGPEPFFEALVSLCVREYEAPLTQSFWQKAAHRLVRDVLHRQNRPYMRIDNILSPFHFYDAELSRAITQNAKDRWLYDIYRAMKRLNELPRPERGLLSGYRRSECMQETRPRMDTGLDHLQNDCSELQDSRDWCKRRAEDIKHDIARGITELRKQLWNLRPLPHIRLGAITGDGSRL</sequence>
<accession>A0A317VQ87</accession>
<name>A0A317VQ87_9EURO</name>
<dbReference type="GeneID" id="37115588"/>
<evidence type="ECO:0000313" key="1">
    <source>
        <dbReference type="EMBL" id="PWY76105.1"/>
    </source>
</evidence>
<dbReference type="RefSeq" id="XP_025464102.1">
    <property type="nucleotide sequence ID" value="XM_025613445.1"/>
</dbReference>
<evidence type="ECO:0000313" key="2">
    <source>
        <dbReference type="Proteomes" id="UP000246702"/>
    </source>
</evidence>
<protein>
    <submittedName>
        <fullName evidence="1">Uncharacterized protein</fullName>
    </submittedName>
</protein>
<keyword evidence="2" id="KW-1185">Reference proteome</keyword>
<comment type="caution">
    <text evidence="1">The sequence shown here is derived from an EMBL/GenBank/DDBJ whole genome shotgun (WGS) entry which is preliminary data.</text>
</comment>